<accession>A0ABP7KU53</accession>
<comment type="caution">
    <text evidence="2">The sequence shown here is derived from an EMBL/GenBank/DDBJ whole genome shotgun (WGS) entry which is preliminary data.</text>
</comment>
<reference evidence="3" key="1">
    <citation type="journal article" date="2019" name="Int. J. Syst. Evol. Microbiol.">
        <title>The Global Catalogue of Microorganisms (GCM) 10K type strain sequencing project: providing services to taxonomists for standard genome sequencing and annotation.</title>
        <authorList>
            <consortium name="The Broad Institute Genomics Platform"/>
            <consortium name="The Broad Institute Genome Sequencing Center for Infectious Disease"/>
            <person name="Wu L."/>
            <person name="Ma J."/>
        </authorList>
    </citation>
    <scope>NUCLEOTIDE SEQUENCE [LARGE SCALE GENOMIC DNA]</scope>
    <source>
        <strain evidence="3">JCM 17543</strain>
    </source>
</reference>
<gene>
    <name evidence="2" type="ORF">GCM10022276_04000</name>
</gene>
<name>A0ABP7KU53_9SPHN</name>
<dbReference type="RefSeq" id="WP_344698019.1">
    <property type="nucleotide sequence ID" value="NZ_BAABBM010000001.1"/>
</dbReference>
<evidence type="ECO:0000313" key="3">
    <source>
        <dbReference type="Proteomes" id="UP001500827"/>
    </source>
</evidence>
<keyword evidence="3" id="KW-1185">Reference proteome</keyword>
<evidence type="ECO:0000313" key="2">
    <source>
        <dbReference type="EMBL" id="GAA3888080.1"/>
    </source>
</evidence>
<protein>
    <submittedName>
        <fullName evidence="2">Uncharacterized protein</fullName>
    </submittedName>
</protein>
<keyword evidence="1" id="KW-0732">Signal</keyword>
<dbReference type="PROSITE" id="PS51257">
    <property type="entry name" value="PROKAR_LIPOPROTEIN"/>
    <property type="match status" value="1"/>
</dbReference>
<dbReference type="EMBL" id="BAABBM010000001">
    <property type="protein sequence ID" value="GAA3888080.1"/>
    <property type="molecule type" value="Genomic_DNA"/>
</dbReference>
<proteinExistence type="predicted"/>
<evidence type="ECO:0000256" key="1">
    <source>
        <dbReference type="SAM" id="SignalP"/>
    </source>
</evidence>
<sequence length="291" mass="31276">MNRFLAFMLALLFASVTVSSACAAAASDAIDFNLQPSRGADGKVHANFRHGENGKQENNWSSSFMPSDLVGLDMAGFRGAGSRPLHFALVREAGRLDCTGTGGGSHAWGNCNYSENPAFVQMLTSRGIGRPTRDQGMGLMALNVRRDIVDAVAAAHYPTPTIDDLMALTALGVTGSYINQMAQAGYRPKSIHALIEFKALGIDAAWIGGFVRAGYAGLPSDQLVQLKAMNITPDYIAGFDRAGYRHLPAETLVQLKALDVTPEFARWAANGRSTMPPVDELVQAKIFGRRR</sequence>
<feature type="signal peptide" evidence="1">
    <location>
        <begin position="1"/>
        <end position="23"/>
    </location>
</feature>
<feature type="chain" id="PRO_5045905036" evidence="1">
    <location>
        <begin position="24"/>
        <end position="291"/>
    </location>
</feature>
<organism evidence="2 3">
    <name type="scientific">Sphingomonas limnosediminicola</name>
    <dbReference type="NCBI Taxonomy" id="940133"/>
    <lineage>
        <taxon>Bacteria</taxon>
        <taxon>Pseudomonadati</taxon>
        <taxon>Pseudomonadota</taxon>
        <taxon>Alphaproteobacteria</taxon>
        <taxon>Sphingomonadales</taxon>
        <taxon>Sphingomonadaceae</taxon>
        <taxon>Sphingomonas</taxon>
    </lineage>
</organism>
<dbReference type="Proteomes" id="UP001500827">
    <property type="component" value="Unassembled WGS sequence"/>
</dbReference>